<comment type="catalytic activity">
    <reaction evidence="14">
        <text>(11R)-hydroxy-(5Z,8Z,12E,14Z)-eicosatetraenoate + NAD(+) = 11-oxo-(5Z,8Z,12E,14Z)-eicosatetraenoate + NADH + H(+)</text>
        <dbReference type="Rhea" id="RHEA:48640"/>
        <dbReference type="ChEBI" id="CHEBI:15378"/>
        <dbReference type="ChEBI" id="CHEBI:57540"/>
        <dbReference type="ChEBI" id="CHEBI:57945"/>
        <dbReference type="ChEBI" id="CHEBI:78836"/>
        <dbReference type="ChEBI" id="CHEBI:90697"/>
    </reaction>
    <physiologicalReaction direction="left-to-right" evidence="14">
        <dbReference type="Rhea" id="RHEA:48641"/>
    </physiologicalReaction>
</comment>
<comment type="function">
    <text evidence="9">Catalyzes the NAD-dependent dehydrogenation (oxidation) of a broad array of hydroxylated polyunsaturated fatty acids (mainly eicosanoids and docosanoids, including prostaglandins, lipoxins and resolvins), yielding their corresponding keto (oxo) metabolites. Decreases the levels of the pro-proliferative prostaglandins such as prostaglandin E2 (whose activity is increased in cancer because of an increase in the expression of cyclooxygenase 2) and generates oxo-fatty acid products that can profoundly influence cell function by abrogating pro-inflammatory cytokine expression. Converts resolvins E1, D1 and D2 to their oxo products, which represents a mode of resolvin inactivation. Resolvin E1 plays important roles during the resolution phase of acute inflammation, while resolvins D1 and D2 have a unique role in obesity-induced adipose inflammation.</text>
</comment>
<dbReference type="SUPFAM" id="SSF51735">
    <property type="entry name" value="NAD(P)-binding Rossmann-fold domains"/>
    <property type="match status" value="1"/>
</dbReference>
<evidence type="ECO:0000256" key="3">
    <source>
        <dbReference type="ARBA" id="ARBA00023002"/>
    </source>
</evidence>
<dbReference type="FunFam" id="3.40.50.720:FF:000149">
    <property type="entry name" value="15-hydroxyprostaglandin dehydrogenase [NAD(+)]"/>
    <property type="match status" value="1"/>
</dbReference>
<evidence type="ECO:0000256" key="20">
    <source>
        <dbReference type="ARBA" id="ARBA00048921"/>
    </source>
</evidence>
<evidence type="ECO:0000256" key="12">
    <source>
        <dbReference type="ARBA" id="ARBA00048008"/>
    </source>
</evidence>
<comment type="catalytic activity">
    <reaction evidence="16">
        <text>resolvin D2 + NAD(+) = 7-oxoresolvin D2 + NADH + H(+)</text>
        <dbReference type="Rhea" id="RHEA:53584"/>
        <dbReference type="ChEBI" id="CHEBI:15378"/>
        <dbReference type="ChEBI" id="CHEBI:57540"/>
        <dbReference type="ChEBI" id="CHEBI:57945"/>
        <dbReference type="ChEBI" id="CHEBI:133367"/>
        <dbReference type="ChEBI" id="CHEBI:137497"/>
    </reaction>
    <physiologicalReaction direction="left-to-right" evidence="16">
        <dbReference type="Rhea" id="RHEA:53585"/>
    </physiologicalReaction>
</comment>
<dbReference type="PRINTS" id="PR00080">
    <property type="entry name" value="SDRFAMILY"/>
</dbReference>
<keyword evidence="25" id="KW-1185">Reference proteome</keyword>
<comment type="catalytic activity">
    <reaction evidence="21">
        <text>(15S)-hydroxy-(5Z,8Z,11Z,13E)-eicosatetraenoate + NAD(+) = 15-oxo-(5Z,8Z,11Z,13E)-eicosatetraenoate + NADH + H(+)</text>
        <dbReference type="Rhea" id="RHEA:23260"/>
        <dbReference type="ChEBI" id="CHEBI:15378"/>
        <dbReference type="ChEBI" id="CHEBI:57409"/>
        <dbReference type="ChEBI" id="CHEBI:57410"/>
        <dbReference type="ChEBI" id="CHEBI:57540"/>
        <dbReference type="ChEBI" id="CHEBI:57945"/>
        <dbReference type="EC" id="1.1.1.232"/>
    </reaction>
    <physiologicalReaction direction="left-to-right" evidence="21">
        <dbReference type="Rhea" id="RHEA:23261"/>
    </physiologicalReaction>
</comment>
<dbReference type="InterPro" id="IPR002347">
    <property type="entry name" value="SDR_fam"/>
</dbReference>
<keyword evidence="3" id="KW-0560">Oxidoreductase</keyword>
<keyword evidence="2" id="KW-0644">Prostaglandin metabolism</keyword>
<evidence type="ECO:0000256" key="1">
    <source>
        <dbReference type="ARBA" id="ARBA00006484"/>
    </source>
</evidence>
<evidence type="ECO:0000313" key="24">
    <source>
        <dbReference type="Ensembl" id="ENSDCDP00010056655.1"/>
    </source>
</evidence>
<evidence type="ECO:0000313" key="25">
    <source>
        <dbReference type="Proteomes" id="UP000694580"/>
    </source>
</evidence>
<reference evidence="24 25" key="1">
    <citation type="submission" date="2020-06" db="EMBL/GenBank/DDBJ databases">
        <authorList>
            <consortium name="Wellcome Sanger Institute Data Sharing"/>
        </authorList>
    </citation>
    <scope>NUCLEOTIDE SEQUENCE [LARGE SCALE GENOMIC DNA]</scope>
</reference>
<dbReference type="GO" id="GO:0006693">
    <property type="term" value="P:prostaglandin metabolic process"/>
    <property type="evidence" value="ECO:0007669"/>
    <property type="project" value="UniProtKB-KW"/>
</dbReference>
<keyword evidence="2" id="KW-0276">Fatty acid metabolism</keyword>
<organism evidence="24 25">
    <name type="scientific">Denticeps clupeoides</name>
    <name type="common">denticle herring</name>
    <dbReference type="NCBI Taxonomy" id="299321"/>
    <lineage>
        <taxon>Eukaryota</taxon>
        <taxon>Metazoa</taxon>
        <taxon>Chordata</taxon>
        <taxon>Craniata</taxon>
        <taxon>Vertebrata</taxon>
        <taxon>Euteleostomi</taxon>
        <taxon>Actinopterygii</taxon>
        <taxon>Neopterygii</taxon>
        <taxon>Teleostei</taxon>
        <taxon>Clupei</taxon>
        <taxon>Clupeiformes</taxon>
        <taxon>Denticipitoidei</taxon>
        <taxon>Denticipitidae</taxon>
        <taxon>Denticeps</taxon>
    </lineage>
</organism>
<dbReference type="RefSeq" id="XP_028838416.1">
    <property type="nucleotide sequence ID" value="XM_028982583.1"/>
</dbReference>
<dbReference type="InterPro" id="IPR020904">
    <property type="entry name" value="Sc_DH/Rdtase_CS"/>
</dbReference>
<evidence type="ECO:0000256" key="15">
    <source>
        <dbReference type="ARBA" id="ARBA00048170"/>
    </source>
</evidence>
<comment type="catalytic activity">
    <reaction evidence="12">
        <text>14-hydroxy-(4Z,7Z,10Z,12E,16Z,19Z)-docosahexaenoate + NAD(+) = 14-oxo-(4Z,7Z,10Z,12E,16Z,19Z)-docosahexaenoate + NADH + H(+)</text>
        <dbReference type="Rhea" id="RHEA:48952"/>
        <dbReference type="ChEBI" id="CHEBI:15378"/>
        <dbReference type="ChEBI" id="CHEBI:57540"/>
        <dbReference type="ChEBI" id="CHEBI:57945"/>
        <dbReference type="ChEBI" id="CHEBI:90866"/>
        <dbReference type="ChEBI" id="CHEBI:90867"/>
    </reaction>
    <physiologicalReaction direction="left-to-right" evidence="12">
        <dbReference type="Rhea" id="RHEA:48953"/>
    </physiologicalReaction>
</comment>
<comment type="catalytic activity">
    <reaction evidence="11">
        <text>resolvin D1 + NAD(+) = 8-oxoresolvin D1 + NADH + H(+)</text>
        <dbReference type="Rhea" id="RHEA:50124"/>
        <dbReference type="ChEBI" id="CHEBI:15378"/>
        <dbReference type="ChEBI" id="CHEBI:57540"/>
        <dbReference type="ChEBI" id="CHEBI:57945"/>
        <dbReference type="ChEBI" id="CHEBI:132079"/>
        <dbReference type="ChEBI" id="CHEBI:132080"/>
    </reaction>
    <physiologicalReaction direction="left-to-right" evidence="11">
        <dbReference type="Rhea" id="RHEA:50125"/>
    </physiologicalReaction>
</comment>
<dbReference type="CDD" id="cd05323">
    <property type="entry name" value="ADH_SDR_c_like"/>
    <property type="match status" value="1"/>
</dbReference>
<evidence type="ECO:0000256" key="16">
    <source>
        <dbReference type="ARBA" id="ARBA00048393"/>
    </source>
</evidence>
<evidence type="ECO:0000256" key="17">
    <source>
        <dbReference type="ARBA" id="ARBA00048535"/>
    </source>
</evidence>
<evidence type="ECO:0000256" key="14">
    <source>
        <dbReference type="ARBA" id="ARBA00048144"/>
    </source>
</evidence>
<evidence type="ECO:0000256" key="22">
    <source>
        <dbReference type="ARBA" id="ARBA00049188"/>
    </source>
</evidence>
<name>A0AAY4EG80_9TELE</name>
<evidence type="ECO:0000256" key="6">
    <source>
        <dbReference type="ARBA" id="ARBA00040276"/>
    </source>
</evidence>
<dbReference type="PANTHER" id="PTHR44229:SF5">
    <property type="entry name" value="15-HYDROXYPROSTAGLANDIN DEHYDROGENASE [NAD(+)]"/>
    <property type="match status" value="1"/>
</dbReference>
<evidence type="ECO:0000256" key="10">
    <source>
        <dbReference type="ARBA" id="ARBA00047325"/>
    </source>
</evidence>
<comment type="catalytic activity">
    <reaction evidence="13">
        <text>15-oxo-(5S,6R)-dihydroxy-(7E,9E,11Z)-eicosatrienoate + NADH + H(+) = (5S,6R,15S)-trihydroxy-(7E,9E,11Z)-eicosatrienoate + NAD(+)</text>
        <dbReference type="Rhea" id="RHEA:41596"/>
        <dbReference type="ChEBI" id="CHEBI:15378"/>
        <dbReference type="ChEBI" id="CHEBI:57540"/>
        <dbReference type="ChEBI" id="CHEBI:57945"/>
        <dbReference type="ChEBI" id="CHEBI:78325"/>
        <dbReference type="ChEBI" id="CHEBI:78329"/>
    </reaction>
    <physiologicalReaction direction="left-to-right" evidence="13">
        <dbReference type="Rhea" id="RHEA:41597"/>
    </physiologicalReaction>
</comment>
<proteinExistence type="inferred from homology"/>
<keyword evidence="2" id="KW-0443">Lipid metabolism</keyword>
<dbReference type="GeneID" id="114791966"/>
<evidence type="ECO:0000256" key="13">
    <source>
        <dbReference type="ARBA" id="ARBA00048140"/>
    </source>
</evidence>
<dbReference type="Gene3D" id="3.40.50.720">
    <property type="entry name" value="NAD(P)-binding Rossmann-like Domain"/>
    <property type="match status" value="1"/>
</dbReference>
<evidence type="ECO:0000256" key="19">
    <source>
        <dbReference type="ARBA" id="ARBA00048739"/>
    </source>
</evidence>
<comment type="catalytic activity">
    <reaction evidence="18">
        <text>prostaglandin A1 + NAD(+) = 15-oxo-prostaglandin A1 + NADH + H(+)</text>
        <dbReference type="Rhea" id="RHEA:41263"/>
        <dbReference type="ChEBI" id="CHEBI:15378"/>
        <dbReference type="ChEBI" id="CHEBI:57398"/>
        <dbReference type="ChEBI" id="CHEBI:57540"/>
        <dbReference type="ChEBI" id="CHEBI:57945"/>
        <dbReference type="ChEBI" id="CHEBI:85072"/>
    </reaction>
    <physiologicalReaction direction="left-to-right" evidence="18">
        <dbReference type="Rhea" id="RHEA:41264"/>
    </physiologicalReaction>
</comment>
<protein>
    <recommendedName>
        <fullName evidence="6">15-hydroxyprostaglandin dehydrogenase [NAD(+)]</fullName>
        <ecNumber evidence="4">1.1.1.141</ecNumber>
        <ecNumber evidence="5">1.1.1.232</ecNumber>
    </recommendedName>
    <alternativeName>
        <fullName evidence="8">Eicosanoid/docosanoid dehydrogenase [NAD(+)]</fullName>
    </alternativeName>
    <alternativeName>
        <fullName evidence="7">Prostaglandin dehydrogenase 1</fullName>
    </alternativeName>
</protein>
<evidence type="ECO:0000256" key="11">
    <source>
        <dbReference type="ARBA" id="ARBA00047672"/>
    </source>
</evidence>
<comment type="catalytic activity">
    <reaction evidence="15">
        <text>resolvin D1 + NAD(+) = 17-oxoresolvin D1 + NADH + H(+)</text>
        <dbReference type="Rhea" id="RHEA:50128"/>
        <dbReference type="ChEBI" id="CHEBI:15378"/>
        <dbReference type="ChEBI" id="CHEBI:57540"/>
        <dbReference type="ChEBI" id="CHEBI:57945"/>
        <dbReference type="ChEBI" id="CHEBI:132079"/>
        <dbReference type="ChEBI" id="CHEBI:132081"/>
    </reaction>
    <physiologicalReaction direction="left-to-right" evidence="15">
        <dbReference type="Rhea" id="RHEA:50129"/>
    </physiologicalReaction>
</comment>
<dbReference type="EC" id="1.1.1.141" evidence="4"/>
<dbReference type="GeneTree" id="ENSGT00940000154593"/>
<dbReference type="GO" id="GO:0016404">
    <property type="term" value="F:15-hydroxyprostaglandin dehydrogenase (NAD+) activity"/>
    <property type="evidence" value="ECO:0007669"/>
    <property type="project" value="UniProtKB-EC"/>
</dbReference>
<evidence type="ECO:0000256" key="5">
    <source>
        <dbReference type="ARBA" id="ARBA00039060"/>
    </source>
</evidence>
<dbReference type="AlphaFoldDB" id="A0AAY4EG80"/>
<evidence type="ECO:0000256" key="23">
    <source>
        <dbReference type="RuleBase" id="RU000363"/>
    </source>
</evidence>
<evidence type="ECO:0000256" key="8">
    <source>
        <dbReference type="ARBA" id="ARBA00042026"/>
    </source>
</evidence>
<comment type="similarity">
    <text evidence="1 23">Belongs to the short-chain dehydrogenases/reductases (SDR) family.</text>
</comment>
<comment type="catalytic activity">
    <reaction evidence="20">
        <text>resolvin D2 + NAD(+) = 16-oxoresolvin D2 + NADH + H(+)</text>
        <dbReference type="Rhea" id="RHEA:53588"/>
        <dbReference type="ChEBI" id="CHEBI:15378"/>
        <dbReference type="ChEBI" id="CHEBI:57540"/>
        <dbReference type="ChEBI" id="CHEBI:57945"/>
        <dbReference type="ChEBI" id="CHEBI:133367"/>
        <dbReference type="ChEBI" id="CHEBI:137498"/>
    </reaction>
    <physiologicalReaction direction="left-to-right" evidence="20">
        <dbReference type="Rhea" id="RHEA:53589"/>
    </physiologicalReaction>
</comment>
<evidence type="ECO:0000256" key="21">
    <source>
        <dbReference type="ARBA" id="ARBA00049151"/>
    </source>
</evidence>
<dbReference type="Proteomes" id="UP000694580">
    <property type="component" value="Chromosome 6"/>
</dbReference>
<comment type="catalytic activity">
    <reaction evidence="10">
        <text>prostaglandin E1 + NAD(+) = 15-oxoprostaglandin E1 + NADH + H(+)</text>
        <dbReference type="Rhea" id="RHEA:16477"/>
        <dbReference type="ChEBI" id="CHEBI:15378"/>
        <dbReference type="ChEBI" id="CHEBI:57397"/>
        <dbReference type="ChEBI" id="CHEBI:57401"/>
        <dbReference type="ChEBI" id="CHEBI:57540"/>
        <dbReference type="ChEBI" id="CHEBI:57945"/>
    </reaction>
    <physiologicalReaction direction="left-to-right" evidence="10">
        <dbReference type="Rhea" id="RHEA:16478"/>
    </physiologicalReaction>
</comment>
<evidence type="ECO:0000256" key="18">
    <source>
        <dbReference type="ARBA" id="ARBA00048611"/>
    </source>
</evidence>
<sequence>MWGAVVCGDRLSLLLRGALVVTRLRMCSSRVYRALKRSPRQQETASVAALRSIRGPAMSLSGKVAVVTGAAQGLGKAFARVLLKNGTKVALLDVDEDAGAATEAALRDEFGSDATLFLRCDVCSDEEMKNAFQKTLQQFGRLDVVCNNAGIINETNWQKMVDVNLNGVVRGTYLALQHMKKENGGQGGVIINVASMAGLGTIPAVPIYTATKHGVVGFSKALAAASSAAGYGVRINVLCPAFVQTAILSSMQMEETTGQFHSLINMVEKLMNVHGILEVDEVAEALLQLLQDETKNGAVLMMNTKGATYTNLPAAGDSRPAATHSSVVI</sequence>
<comment type="catalytic activity">
    <reaction evidence="19">
        <text>prostaglandin E2 + NAD(+) = 15-oxoprostaglandin E2 + NADH + H(+)</text>
        <dbReference type="Rhea" id="RHEA:11876"/>
        <dbReference type="ChEBI" id="CHEBI:15378"/>
        <dbReference type="ChEBI" id="CHEBI:57400"/>
        <dbReference type="ChEBI" id="CHEBI:57540"/>
        <dbReference type="ChEBI" id="CHEBI:57945"/>
        <dbReference type="ChEBI" id="CHEBI:606564"/>
        <dbReference type="EC" id="1.1.1.141"/>
    </reaction>
    <physiologicalReaction direction="left-to-right" evidence="19">
        <dbReference type="Rhea" id="RHEA:11877"/>
    </physiologicalReaction>
</comment>
<accession>A0AAY4EG80</accession>
<dbReference type="InterPro" id="IPR036291">
    <property type="entry name" value="NAD(P)-bd_dom_sf"/>
</dbReference>
<dbReference type="PROSITE" id="PS00061">
    <property type="entry name" value="ADH_SHORT"/>
    <property type="match status" value="1"/>
</dbReference>
<gene>
    <name evidence="24" type="primary">LOC114791966</name>
</gene>
<dbReference type="EC" id="1.1.1.232" evidence="5"/>
<dbReference type="PANTHER" id="PTHR44229">
    <property type="entry name" value="15-HYDROXYPROSTAGLANDIN DEHYDROGENASE [NAD(+)]"/>
    <property type="match status" value="1"/>
</dbReference>
<dbReference type="Ensembl" id="ENSDCDT00010067305.1">
    <property type="protein sequence ID" value="ENSDCDP00010056655.1"/>
    <property type="gene ID" value="ENSDCDG00010032259.1"/>
</dbReference>
<evidence type="ECO:0000256" key="9">
    <source>
        <dbReference type="ARBA" id="ARBA00045705"/>
    </source>
</evidence>
<comment type="catalytic activity">
    <reaction evidence="17">
        <text>lipoxin A4 + NAD(+) = 15-oxo-(5S,6R)-dihydroxy-(7E,9E,11Z,13E)-eicosatetraenoate + NADH + H(+)</text>
        <dbReference type="Rhea" id="RHEA:41572"/>
        <dbReference type="ChEBI" id="CHEBI:15378"/>
        <dbReference type="ChEBI" id="CHEBI:57540"/>
        <dbReference type="ChEBI" id="CHEBI:57945"/>
        <dbReference type="ChEBI" id="CHEBI:67026"/>
        <dbReference type="ChEBI" id="CHEBI:78311"/>
    </reaction>
    <physiologicalReaction direction="left-to-right" evidence="17">
        <dbReference type="Rhea" id="RHEA:41573"/>
    </physiologicalReaction>
</comment>
<evidence type="ECO:0000256" key="4">
    <source>
        <dbReference type="ARBA" id="ARBA00038968"/>
    </source>
</evidence>
<dbReference type="GO" id="GO:0047034">
    <property type="term" value="F:15-hydroxyicosatetraenoate dehydrogenase activity"/>
    <property type="evidence" value="ECO:0007669"/>
    <property type="project" value="UniProtKB-EC"/>
</dbReference>
<dbReference type="PRINTS" id="PR00081">
    <property type="entry name" value="GDHRDH"/>
</dbReference>
<dbReference type="GO" id="GO:0005737">
    <property type="term" value="C:cytoplasm"/>
    <property type="evidence" value="ECO:0007669"/>
    <property type="project" value="TreeGrafter"/>
</dbReference>
<evidence type="ECO:0000256" key="7">
    <source>
        <dbReference type="ARBA" id="ARBA00041812"/>
    </source>
</evidence>
<reference evidence="24" key="3">
    <citation type="submission" date="2025-09" db="UniProtKB">
        <authorList>
            <consortium name="Ensembl"/>
        </authorList>
    </citation>
    <scope>IDENTIFICATION</scope>
</reference>
<comment type="catalytic activity">
    <reaction evidence="22">
        <text>resolvin E1 + NAD(+) = 18-oxo-resolvin E1 + NADH + H(+)</text>
        <dbReference type="Rhea" id="RHEA:49244"/>
        <dbReference type="ChEBI" id="CHEBI:15378"/>
        <dbReference type="ChEBI" id="CHEBI:57540"/>
        <dbReference type="ChEBI" id="CHEBI:57945"/>
        <dbReference type="ChEBI" id="CHEBI:91000"/>
        <dbReference type="ChEBI" id="CHEBI:91001"/>
    </reaction>
    <physiologicalReaction direction="left-to-right" evidence="22">
        <dbReference type="Rhea" id="RHEA:49245"/>
    </physiologicalReaction>
</comment>
<reference evidence="24" key="2">
    <citation type="submission" date="2025-08" db="UniProtKB">
        <authorList>
            <consortium name="Ensembl"/>
        </authorList>
    </citation>
    <scope>IDENTIFICATION</scope>
</reference>
<evidence type="ECO:0000256" key="2">
    <source>
        <dbReference type="ARBA" id="ARBA00022501"/>
    </source>
</evidence>
<dbReference type="Pfam" id="PF00106">
    <property type="entry name" value="adh_short"/>
    <property type="match status" value="1"/>
</dbReference>